<dbReference type="Pfam" id="PF00106">
    <property type="entry name" value="adh_short"/>
    <property type="match status" value="1"/>
</dbReference>
<dbReference type="InterPro" id="IPR002347">
    <property type="entry name" value="SDR_fam"/>
</dbReference>
<keyword evidence="4" id="KW-1185">Reference proteome</keyword>
<dbReference type="PANTHER" id="PTHR43976:SF16">
    <property type="entry name" value="SHORT-CHAIN DEHYDROGENASE_REDUCTASE FAMILY PROTEIN"/>
    <property type="match status" value="1"/>
</dbReference>
<dbReference type="SUPFAM" id="SSF51735">
    <property type="entry name" value="NAD(P)-binding Rossmann-fold domains"/>
    <property type="match status" value="1"/>
</dbReference>
<dbReference type="InterPro" id="IPR051911">
    <property type="entry name" value="SDR_oxidoreductase"/>
</dbReference>
<evidence type="ECO:0000313" key="3">
    <source>
        <dbReference type="EMBL" id="RSL79103.1"/>
    </source>
</evidence>
<protein>
    <submittedName>
        <fullName evidence="3">Uncharacterized protein</fullName>
    </submittedName>
</protein>
<dbReference type="EMBL" id="NKCK01000635">
    <property type="protein sequence ID" value="RSL79103.1"/>
    <property type="molecule type" value="Genomic_DNA"/>
</dbReference>
<name>A0A428RNK1_9HYPO</name>
<feature type="non-terminal residue" evidence="3">
    <location>
        <position position="1"/>
    </location>
</feature>
<proteinExistence type="inferred from homology"/>
<sequence length="267" mass="28761">DGVSSQTQTQKTKKTKKTTAIVVVSTPIWFIAAASSGFGREIAFVALKRGHKVTATARKTFHIQDLADAGAETTALDVTPPLSDIEALAKDVYLPSLPAGHVGAHDTRAAVVTFGSTVSWQGSAGYPAYAMTKACMSLLVESLRVELAPFDIIATVVEPGYFRTNFLNPDVRVMTPIIDAYDENTPTGQMRKALEKMDGNQLGDVKKGCAVIVDVLTHSGVGEGRQVPVRICPGSDSDVFIWAKCDDTVKLLDEWKEMMTLSTDHTD</sequence>
<dbReference type="Gene3D" id="3.40.50.720">
    <property type="entry name" value="NAD(P)-binding Rossmann-like Domain"/>
    <property type="match status" value="2"/>
</dbReference>
<dbReference type="GO" id="GO:0016491">
    <property type="term" value="F:oxidoreductase activity"/>
    <property type="evidence" value="ECO:0007669"/>
    <property type="project" value="UniProtKB-KW"/>
</dbReference>
<comment type="similarity">
    <text evidence="1">Belongs to the short-chain dehydrogenases/reductases (SDR) family.</text>
</comment>
<evidence type="ECO:0000256" key="1">
    <source>
        <dbReference type="ARBA" id="ARBA00006484"/>
    </source>
</evidence>
<dbReference type="InterPro" id="IPR036291">
    <property type="entry name" value="NAD(P)-bd_dom_sf"/>
</dbReference>
<dbReference type="STRING" id="1325735.A0A428RNK1"/>
<accession>A0A428RNK1</accession>
<keyword evidence="2" id="KW-0560">Oxidoreductase</keyword>
<reference evidence="3 4" key="1">
    <citation type="submission" date="2017-06" db="EMBL/GenBank/DDBJ databases">
        <title>Comparative genomic analysis of Ambrosia Fusariam Clade fungi.</title>
        <authorList>
            <person name="Stajich J.E."/>
            <person name="Carrillo J."/>
            <person name="Kijimoto T."/>
            <person name="Eskalen A."/>
            <person name="O'Donnell K."/>
            <person name="Kasson M."/>
        </authorList>
    </citation>
    <scope>NUCLEOTIDE SEQUENCE [LARGE SCALE GENOMIC DNA]</scope>
    <source>
        <strain evidence="3 4">NRRL62579</strain>
    </source>
</reference>
<gene>
    <name evidence="3" type="ORF">CEP52_017564</name>
</gene>
<dbReference type="Proteomes" id="UP000287144">
    <property type="component" value="Unassembled WGS sequence"/>
</dbReference>
<comment type="caution">
    <text evidence="3">The sequence shown here is derived from an EMBL/GenBank/DDBJ whole genome shotgun (WGS) entry which is preliminary data.</text>
</comment>
<evidence type="ECO:0000313" key="4">
    <source>
        <dbReference type="Proteomes" id="UP000287144"/>
    </source>
</evidence>
<dbReference type="PANTHER" id="PTHR43976">
    <property type="entry name" value="SHORT CHAIN DEHYDROGENASE"/>
    <property type="match status" value="1"/>
</dbReference>
<evidence type="ECO:0000256" key="2">
    <source>
        <dbReference type="ARBA" id="ARBA00023002"/>
    </source>
</evidence>
<organism evidence="3 4">
    <name type="scientific">Fusarium oligoseptatum</name>
    <dbReference type="NCBI Taxonomy" id="2604345"/>
    <lineage>
        <taxon>Eukaryota</taxon>
        <taxon>Fungi</taxon>
        <taxon>Dikarya</taxon>
        <taxon>Ascomycota</taxon>
        <taxon>Pezizomycotina</taxon>
        <taxon>Sordariomycetes</taxon>
        <taxon>Hypocreomycetidae</taxon>
        <taxon>Hypocreales</taxon>
        <taxon>Nectriaceae</taxon>
        <taxon>Fusarium</taxon>
        <taxon>Fusarium solani species complex</taxon>
    </lineage>
</organism>
<dbReference type="AlphaFoldDB" id="A0A428RNK1"/>